<dbReference type="GO" id="GO:0005085">
    <property type="term" value="F:guanyl-nucleotide exchange factor activity"/>
    <property type="evidence" value="ECO:0007669"/>
    <property type="project" value="TreeGrafter"/>
</dbReference>
<gene>
    <name evidence="2" type="ORF">L207DRAFT_481122</name>
</gene>
<dbReference type="PANTHER" id="PTHR45982:SF1">
    <property type="entry name" value="REGULATOR OF CHROMOSOME CONDENSATION"/>
    <property type="match status" value="1"/>
</dbReference>
<evidence type="ECO:0000313" key="3">
    <source>
        <dbReference type="Proteomes" id="UP000235786"/>
    </source>
</evidence>
<reference evidence="2 3" key="1">
    <citation type="submission" date="2016-04" db="EMBL/GenBank/DDBJ databases">
        <title>A degradative enzymes factory behind the ericoid mycorrhizal symbiosis.</title>
        <authorList>
            <consortium name="DOE Joint Genome Institute"/>
            <person name="Martino E."/>
            <person name="Morin E."/>
            <person name="Grelet G."/>
            <person name="Kuo A."/>
            <person name="Kohler A."/>
            <person name="Daghino S."/>
            <person name="Barry K."/>
            <person name="Choi C."/>
            <person name="Cichocki N."/>
            <person name="Clum A."/>
            <person name="Copeland A."/>
            <person name="Hainaut M."/>
            <person name="Haridas S."/>
            <person name="Labutti K."/>
            <person name="Lindquist E."/>
            <person name="Lipzen A."/>
            <person name="Khouja H.-R."/>
            <person name="Murat C."/>
            <person name="Ohm R."/>
            <person name="Olson A."/>
            <person name="Spatafora J."/>
            <person name="Veneault-Fourrey C."/>
            <person name="Henrissat B."/>
            <person name="Grigoriev I."/>
            <person name="Martin F."/>
            <person name="Perotto S."/>
        </authorList>
    </citation>
    <scope>NUCLEOTIDE SEQUENCE [LARGE SCALE GENOMIC DNA]</scope>
    <source>
        <strain evidence="2 3">F</strain>
    </source>
</reference>
<dbReference type="PROSITE" id="PS50012">
    <property type="entry name" value="RCC1_3"/>
    <property type="match status" value="3"/>
</dbReference>
<dbReference type="OrthoDB" id="5370059at2759"/>
<protein>
    <submittedName>
        <fullName evidence="2">RCC1/BLIP-II protein</fullName>
    </submittedName>
</protein>
<dbReference type="InterPro" id="IPR009091">
    <property type="entry name" value="RCC1/BLIP-II"/>
</dbReference>
<dbReference type="Gene3D" id="2.130.10.30">
    <property type="entry name" value="Regulator of chromosome condensation 1/beta-lactamase-inhibitor protein II"/>
    <property type="match status" value="1"/>
</dbReference>
<dbReference type="AlphaFoldDB" id="A0A2J6S2K6"/>
<proteinExistence type="predicted"/>
<accession>A0A2J6S2K6</accession>
<feature type="repeat" description="RCC1" evidence="1">
    <location>
        <begin position="194"/>
        <end position="242"/>
    </location>
</feature>
<dbReference type="PANTHER" id="PTHR45982">
    <property type="entry name" value="REGULATOR OF CHROMOSOME CONDENSATION"/>
    <property type="match status" value="1"/>
</dbReference>
<dbReference type="Pfam" id="PF13540">
    <property type="entry name" value="RCC1_2"/>
    <property type="match status" value="1"/>
</dbReference>
<dbReference type="SUPFAM" id="SSF50985">
    <property type="entry name" value="RCC1/BLIP-II"/>
    <property type="match status" value="1"/>
</dbReference>
<dbReference type="InterPro" id="IPR051553">
    <property type="entry name" value="Ran_GTPase-activating"/>
</dbReference>
<dbReference type="STRING" id="1149755.A0A2J6S2K6"/>
<feature type="repeat" description="RCC1" evidence="1">
    <location>
        <begin position="243"/>
        <end position="294"/>
    </location>
</feature>
<feature type="repeat" description="RCC1" evidence="1">
    <location>
        <begin position="136"/>
        <end position="193"/>
    </location>
</feature>
<dbReference type="Pfam" id="PF00415">
    <property type="entry name" value="RCC1"/>
    <property type="match status" value="1"/>
</dbReference>
<dbReference type="GO" id="GO:0005737">
    <property type="term" value="C:cytoplasm"/>
    <property type="evidence" value="ECO:0007669"/>
    <property type="project" value="TreeGrafter"/>
</dbReference>
<dbReference type="InterPro" id="IPR000408">
    <property type="entry name" value="Reg_chr_condens"/>
</dbReference>
<dbReference type="EMBL" id="KZ613940">
    <property type="protein sequence ID" value="PMD44999.1"/>
    <property type="molecule type" value="Genomic_DNA"/>
</dbReference>
<dbReference type="Proteomes" id="UP000235786">
    <property type="component" value="Unassembled WGS sequence"/>
</dbReference>
<sequence length="297" mass="32410">MELWVSGFNAWGQLDFQSKASIGSPDIRTFKCVLQSQHIEILRTSLSATLVRTSSEIEEAGNLDDLLQLCVTRKDGLSSVAIAGNEKLAEVSGNSIKEYPSLTSFMNNDGQHLGDFEYFEQLAANQTTFTALSNSGKVWTWGDGRYESCLGREISEECPAQLPCIIEDLLDLPTGPIRKISSGGYVTAALTSGNDLYVWGGRAGQPTLLDQLSGTPEPVDLDGQDVLDIAVGADHILALTMERRLYVVGANKNGQLGLDVNELSKWREVTLPLEGRQIVSIHVGYKNSFLLVKNITQ</sequence>
<evidence type="ECO:0000313" key="2">
    <source>
        <dbReference type="EMBL" id="PMD44999.1"/>
    </source>
</evidence>
<organism evidence="2 3">
    <name type="scientific">Hyaloscypha variabilis (strain UAMH 11265 / GT02V1 / F)</name>
    <name type="common">Meliniomyces variabilis</name>
    <dbReference type="NCBI Taxonomy" id="1149755"/>
    <lineage>
        <taxon>Eukaryota</taxon>
        <taxon>Fungi</taxon>
        <taxon>Dikarya</taxon>
        <taxon>Ascomycota</taxon>
        <taxon>Pezizomycotina</taxon>
        <taxon>Leotiomycetes</taxon>
        <taxon>Helotiales</taxon>
        <taxon>Hyaloscyphaceae</taxon>
        <taxon>Hyaloscypha</taxon>
        <taxon>Hyaloscypha variabilis</taxon>
    </lineage>
</organism>
<evidence type="ECO:0000256" key="1">
    <source>
        <dbReference type="PROSITE-ProRule" id="PRU00235"/>
    </source>
</evidence>
<name>A0A2J6S2K6_HYAVF</name>
<keyword evidence="3" id="KW-1185">Reference proteome</keyword>